<keyword evidence="9" id="KW-0902">Two-component regulatory system</keyword>
<feature type="compositionally biased region" description="Polar residues" evidence="11">
    <location>
        <begin position="1020"/>
        <end position="1029"/>
    </location>
</feature>
<keyword evidence="4 15" id="KW-0808">Transferase</keyword>
<keyword evidence="8" id="KW-0067">ATP-binding</keyword>
<feature type="region of interest" description="Disordered" evidence="11">
    <location>
        <begin position="1161"/>
        <end position="1205"/>
    </location>
</feature>
<feature type="domain" description="Histidine kinase" evidence="12">
    <location>
        <begin position="322"/>
        <end position="543"/>
    </location>
</feature>
<feature type="region of interest" description="Disordered" evidence="11">
    <location>
        <begin position="1099"/>
        <end position="1124"/>
    </location>
</feature>
<feature type="modified residue" description="4-aspartylphosphate" evidence="10">
    <location>
        <position position="927"/>
    </location>
</feature>
<feature type="compositionally biased region" description="Acidic residues" evidence="11">
    <location>
        <begin position="1188"/>
        <end position="1197"/>
    </location>
</feature>
<dbReference type="PANTHER" id="PTHR45339:SF1">
    <property type="entry name" value="HYBRID SIGNAL TRANSDUCTION HISTIDINE KINASE J"/>
    <property type="match status" value="1"/>
</dbReference>
<reference evidence="15" key="1">
    <citation type="submission" date="2022-07" db="EMBL/GenBank/DDBJ databases">
        <title>Phylogenomic reconstructions and comparative analyses of Kickxellomycotina fungi.</title>
        <authorList>
            <person name="Reynolds N.K."/>
            <person name="Stajich J.E."/>
            <person name="Barry K."/>
            <person name="Grigoriev I.V."/>
            <person name="Crous P."/>
            <person name="Smith M.E."/>
        </authorList>
    </citation>
    <scope>NUCLEOTIDE SEQUENCE</scope>
    <source>
        <strain evidence="15">RSA 476</strain>
    </source>
</reference>
<dbReference type="InterPro" id="IPR004358">
    <property type="entry name" value="Sig_transdc_His_kin-like_C"/>
</dbReference>
<dbReference type="Gene3D" id="1.20.120.1530">
    <property type="match status" value="2"/>
</dbReference>
<evidence type="ECO:0000256" key="8">
    <source>
        <dbReference type="ARBA" id="ARBA00022840"/>
    </source>
</evidence>
<evidence type="ECO:0000313" key="16">
    <source>
        <dbReference type="Proteomes" id="UP001140074"/>
    </source>
</evidence>
<feature type="compositionally biased region" description="Polar residues" evidence="11">
    <location>
        <begin position="1655"/>
        <end position="1665"/>
    </location>
</feature>
<evidence type="ECO:0000256" key="6">
    <source>
        <dbReference type="ARBA" id="ARBA00022741"/>
    </source>
</evidence>
<dbReference type="PROSITE" id="PS50109">
    <property type="entry name" value="HIS_KIN"/>
    <property type="match status" value="1"/>
</dbReference>
<dbReference type="SUPFAM" id="SSF47384">
    <property type="entry name" value="Homodimeric domain of signal transducing histidine kinase"/>
    <property type="match status" value="1"/>
</dbReference>
<feature type="compositionally biased region" description="Basic residues" evidence="11">
    <location>
        <begin position="1299"/>
        <end position="1308"/>
    </location>
</feature>
<dbReference type="PANTHER" id="PTHR45339">
    <property type="entry name" value="HYBRID SIGNAL TRANSDUCTION HISTIDINE KINASE J"/>
    <property type="match status" value="1"/>
</dbReference>
<feature type="compositionally biased region" description="Basic and acidic residues" evidence="11">
    <location>
        <begin position="1266"/>
        <end position="1277"/>
    </location>
</feature>
<keyword evidence="6" id="KW-0547">Nucleotide-binding</keyword>
<dbReference type="Gene3D" id="1.10.287.130">
    <property type="match status" value="1"/>
</dbReference>
<evidence type="ECO:0000313" key="15">
    <source>
        <dbReference type="EMBL" id="KAJ2867063.1"/>
    </source>
</evidence>
<feature type="domain" description="HAMP" evidence="14">
    <location>
        <begin position="248"/>
        <end position="300"/>
    </location>
</feature>
<dbReference type="SMART" id="SM00387">
    <property type="entry name" value="HATPase_c"/>
    <property type="match status" value="1"/>
</dbReference>
<feature type="compositionally biased region" description="Basic residues" evidence="11">
    <location>
        <begin position="1354"/>
        <end position="1373"/>
    </location>
</feature>
<evidence type="ECO:0000256" key="4">
    <source>
        <dbReference type="ARBA" id="ARBA00022679"/>
    </source>
</evidence>
<feature type="domain" description="HAMP" evidence="14">
    <location>
        <begin position="156"/>
        <end position="208"/>
    </location>
</feature>
<feature type="region of interest" description="Disordered" evidence="11">
    <location>
        <begin position="753"/>
        <end position="839"/>
    </location>
</feature>
<evidence type="ECO:0000256" key="10">
    <source>
        <dbReference type="PROSITE-ProRule" id="PRU00169"/>
    </source>
</evidence>
<dbReference type="CDD" id="cd17546">
    <property type="entry name" value="REC_hyHK_CKI1_RcsC-like"/>
    <property type="match status" value="1"/>
</dbReference>
<feature type="region of interest" description="Disordered" evidence="11">
    <location>
        <begin position="1621"/>
        <end position="1706"/>
    </location>
</feature>
<gene>
    <name evidence="15" type="primary">NIK1</name>
    <name evidence="15" type="ORF">GGH94_001129</name>
</gene>
<name>A0A9W8ILM5_9FUNG</name>
<dbReference type="EC" id="2.7.13.3" evidence="2"/>
<evidence type="ECO:0000256" key="2">
    <source>
        <dbReference type="ARBA" id="ARBA00012438"/>
    </source>
</evidence>
<dbReference type="InterPro" id="IPR001789">
    <property type="entry name" value="Sig_transdc_resp-reg_receiver"/>
</dbReference>
<comment type="catalytic activity">
    <reaction evidence="1">
        <text>ATP + protein L-histidine = ADP + protein N-phospho-L-histidine.</text>
        <dbReference type="EC" id="2.7.13.3"/>
    </reaction>
</comment>
<keyword evidence="5" id="KW-0677">Repeat</keyword>
<dbReference type="Pfam" id="PF02518">
    <property type="entry name" value="HATPase_c"/>
    <property type="match status" value="1"/>
</dbReference>
<dbReference type="SMART" id="SM00304">
    <property type="entry name" value="HAMP"/>
    <property type="match status" value="3"/>
</dbReference>
<dbReference type="SUPFAM" id="SSF55874">
    <property type="entry name" value="ATPase domain of HSP90 chaperone/DNA topoisomerase II/histidine kinase"/>
    <property type="match status" value="1"/>
</dbReference>
<feature type="domain" description="Response regulatory" evidence="13">
    <location>
        <begin position="703"/>
        <end position="998"/>
    </location>
</feature>
<comment type="caution">
    <text evidence="15">The sequence shown here is derived from an EMBL/GenBank/DDBJ whole genome shotgun (WGS) entry which is preliminary data.</text>
</comment>
<feature type="compositionally biased region" description="Basic and acidic residues" evidence="11">
    <location>
        <begin position="1393"/>
        <end position="1402"/>
    </location>
</feature>
<dbReference type="CDD" id="cd06225">
    <property type="entry name" value="HAMP"/>
    <property type="match status" value="2"/>
</dbReference>
<dbReference type="InterPro" id="IPR003660">
    <property type="entry name" value="HAMP_dom"/>
</dbReference>
<dbReference type="CDD" id="cd00082">
    <property type="entry name" value="HisKA"/>
    <property type="match status" value="1"/>
</dbReference>
<dbReference type="Proteomes" id="UP001140074">
    <property type="component" value="Unassembled WGS sequence"/>
</dbReference>
<dbReference type="FunFam" id="1.10.287.130:FF:000002">
    <property type="entry name" value="Two-component osmosensing histidine kinase"/>
    <property type="match status" value="1"/>
</dbReference>
<dbReference type="FunFam" id="3.30.565.10:FF:000010">
    <property type="entry name" value="Sensor histidine kinase RcsC"/>
    <property type="match status" value="1"/>
</dbReference>
<evidence type="ECO:0000256" key="5">
    <source>
        <dbReference type="ARBA" id="ARBA00022737"/>
    </source>
</evidence>
<feature type="compositionally biased region" description="Polar residues" evidence="11">
    <location>
        <begin position="803"/>
        <end position="826"/>
    </location>
</feature>
<dbReference type="EMBL" id="JANBUY010000026">
    <property type="protein sequence ID" value="KAJ2867063.1"/>
    <property type="molecule type" value="Genomic_DNA"/>
</dbReference>
<dbReference type="PRINTS" id="PR00344">
    <property type="entry name" value="BCTRLSENSOR"/>
</dbReference>
<dbReference type="GO" id="GO:0016020">
    <property type="term" value="C:membrane"/>
    <property type="evidence" value="ECO:0007669"/>
    <property type="project" value="InterPro"/>
</dbReference>
<evidence type="ECO:0000256" key="3">
    <source>
        <dbReference type="ARBA" id="ARBA00022553"/>
    </source>
</evidence>
<dbReference type="Pfam" id="PF00672">
    <property type="entry name" value="HAMP"/>
    <property type="match status" value="2"/>
</dbReference>
<protein>
    <recommendedName>
        <fullName evidence="2">histidine kinase</fullName>
        <ecNumber evidence="2">2.7.13.3</ecNumber>
    </recommendedName>
</protein>
<dbReference type="Pfam" id="PF00512">
    <property type="entry name" value="HisKA"/>
    <property type="match status" value="1"/>
</dbReference>
<feature type="domain" description="HAMP" evidence="14">
    <location>
        <begin position="64"/>
        <end position="116"/>
    </location>
</feature>
<dbReference type="InterPro" id="IPR003661">
    <property type="entry name" value="HisK_dim/P_dom"/>
</dbReference>
<feature type="compositionally biased region" description="Polar residues" evidence="11">
    <location>
        <begin position="1638"/>
        <end position="1648"/>
    </location>
</feature>
<feature type="non-terminal residue" evidence="15">
    <location>
        <position position="1"/>
    </location>
</feature>
<evidence type="ECO:0000259" key="12">
    <source>
        <dbReference type="PROSITE" id="PS50109"/>
    </source>
</evidence>
<dbReference type="SUPFAM" id="SSF52172">
    <property type="entry name" value="CheY-like"/>
    <property type="match status" value="2"/>
</dbReference>
<dbReference type="InterPro" id="IPR011006">
    <property type="entry name" value="CheY-like_superfamily"/>
</dbReference>
<dbReference type="Gene3D" id="3.30.565.10">
    <property type="entry name" value="Histidine kinase-like ATPase, C-terminal domain"/>
    <property type="match status" value="1"/>
</dbReference>
<dbReference type="InterPro" id="IPR003594">
    <property type="entry name" value="HATPase_dom"/>
</dbReference>
<dbReference type="SMART" id="SM00448">
    <property type="entry name" value="REC"/>
    <property type="match status" value="1"/>
</dbReference>
<dbReference type="SMART" id="SM00388">
    <property type="entry name" value="HisKA"/>
    <property type="match status" value="1"/>
</dbReference>
<dbReference type="Gene3D" id="3.40.50.2300">
    <property type="match status" value="2"/>
</dbReference>
<dbReference type="InterPro" id="IPR005467">
    <property type="entry name" value="His_kinase_dom"/>
</dbReference>
<evidence type="ECO:0000259" key="14">
    <source>
        <dbReference type="PROSITE" id="PS50885"/>
    </source>
</evidence>
<accession>A0A9W8ILM5</accession>
<feature type="region of interest" description="Disordered" evidence="11">
    <location>
        <begin position="1255"/>
        <end position="1407"/>
    </location>
</feature>
<evidence type="ECO:0000256" key="1">
    <source>
        <dbReference type="ARBA" id="ARBA00000085"/>
    </source>
</evidence>
<keyword evidence="7 15" id="KW-0418">Kinase</keyword>
<dbReference type="GO" id="GO:0000155">
    <property type="term" value="F:phosphorelay sensor kinase activity"/>
    <property type="evidence" value="ECO:0007669"/>
    <property type="project" value="InterPro"/>
</dbReference>
<dbReference type="InterPro" id="IPR036097">
    <property type="entry name" value="HisK_dim/P_sf"/>
</dbReference>
<dbReference type="SUPFAM" id="SSF58104">
    <property type="entry name" value="Methyl-accepting chemotaxis protein (MCP) signaling domain"/>
    <property type="match status" value="1"/>
</dbReference>
<keyword evidence="16" id="KW-1185">Reference proteome</keyword>
<feature type="compositionally biased region" description="Basic and acidic residues" evidence="11">
    <location>
        <begin position="1333"/>
        <end position="1353"/>
    </location>
</feature>
<feature type="region of interest" description="Disordered" evidence="11">
    <location>
        <begin position="1019"/>
        <end position="1075"/>
    </location>
</feature>
<evidence type="ECO:0000256" key="9">
    <source>
        <dbReference type="ARBA" id="ARBA00023012"/>
    </source>
</evidence>
<evidence type="ECO:0000256" key="7">
    <source>
        <dbReference type="ARBA" id="ARBA00022777"/>
    </source>
</evidence>
<dbReference type="PROSITE" id="PS50885">
    <property type="entry name" value="HAMP"/>
    <property type="match status" value="3"/>
</dbReference>
<dbReference type="GO" id="GO:0071474">
    <property type="term" value="P:cellular hyperosmotic response"/>
    <property type="evidence" value="ECO:0007669"/>
    <property type="project" value="TreeGrafter"/>
</dbReference>
<evidence type="ECO:0000256" key="11">
    <source>
        <dbReference type="SAM" id="MobiDB-lite"/>
    </source>
</evidence>
<dbReference type="CDD" id="cd16922">
    <property type="entry name" value="HATPase_EvgS-ArcB-TorS-like"/>
    <property type="match status" value="1"/>
</dbReference>
<feature type="compositionally biased region" description="Basic and acidic residues" evidence="11">
    <location>
        <begin position="1668"/>
        <end position="1688"/>
    </location>
</feature>
<dbReference type="GO" id="GO:0005524">
    <property type="term" value="F:ATP binding"/>
    <property type="evidence" value="ECO:0007669"/>
    <property type="project" value="UniProtKB-KW"/>
</dbReference>
<dbReference type="InterPro" id="IPR036890">
    <property type="entry name" value="HATPase_C_sf"/>
</dbReference>
<evidence type="ECO:0000259" key="13">
    <source>
        <dbReference type="PROSITE" id="PS50110"/>
    </source>
</evidence>
<dbReference type="FunFam" id="1.20.120.1530:FF:000002">
    <property type="entry name" value="Two-component osmosensing histidine kinase"/>
    <property type="match status" value="2"/>
</dbReference>
<dbReference type="Pfam" id="PF00072">
    <property type="entry name" value="Response_reg"/>
    <property type="match status" value="1"/>
</dbReference>
<keyword evidence="3 10" id="KW-0597">Phosphoprotein</keyword>
<dbReference type="PROSITE" id="PS50110">
    <property type="entry name" value="RESPONSE_REGULATORY"/>
    <property type="match status" value="1"/>
</dbReference>
<organism evidence="15 16">
    <name type="scientific">Coemansia aciculifera</name>
    <dbReference type="NCBI Taxonomy" id="417176"/>
    <lineage>
        <taxon>Eukaryota</taxon>
        <taxon>Fungi</taxon>
        <taxon>Fungi incertae sedis</taxon>
        <taxon>Zoopagomycota</taxon>
        <taxon>Kickxellomycotina</taxon>
        <taxon>Kickxellomycetes</taxon>
        <taxon>Kickxellales</taxon>
        <taxon>Kickxellaceae</taxon>
        <taxon>Coemansia</taxon>
    </lineage>
</organism>
<proteinExistence type="predicted"/>
<sequence>LSGEMGDLKTTINTMVDQLSLFAFEVSRVARQVGTEGNLGGQAEVVGVDGTWKDLTDNVNTMADNLTGQVRSISAVTKAVAHGDLTQKINVDARGEMLDLKLTINTMVDQLSVFASEVSRVAKEVGTDGKLGGQAIVPNVDGTWKDLTDNVNNMADNLTKQVRDIAEVTKAVAKGNLSKTVVVPLSGEMGELKETINSMVLRLGNFAAEVNKVAHQVGREGVLGVQAHVSDVDGVWREVTRKVNSMAANLTNQVRAFAQISAAATRGDYNSIITINAFGEMDALKAQINRMITSLRESILRNVQARETAELANRAKSEFLANMSHEVRTPMNGIIGMTSLTLETNLTHTQRDSLMIVSSLSNSLLTILDDLLDLSKIEAGRMSIENIPFSLRSSLLGVLKTLSVKSVQKGLLVMLECDPDIPDYYIGDPNRLRQILTNLVGNAVKFTNQGEISVRCRISGRIGIHSILEISVRDTGIGIPKEKLSMIFESFAQADGSTTRKYGGTGLGLSISKRLCELLGGDIRVESQYGEGSNFIFTVKVETPAPDFSFFERRLLPYRTRHVLIIYDVRQNPQSVAVVAKLRETLTSFHLSSATVENTDQARQFLWRGSQVRPLFDMFIVDSLNTAEELRAAGMANLSFMPIIYFPEPNHRCINVNRVIELGINSYLDVPFEFSKVASAIIPALENHSMIPDLERYRRRPLHILLAEDNVVNQKLALRILQKCNHKVEVVSNGQLAVEAVMDQWRRNLETYGRHIKPSSSGSSSGEEDMPPKDSKGRSPFAMDPNDSSPGSERDDFIDISDWLSNGNNANKPTDTAEGNSDTTADAGQGANPDNAGEAKIVDGDTLYAEGTIFADSIYPPAVKPSDELPLLPDSIMMPSDSSKGKQLGAFSSASAEDINKRKQAGVRDPQSKFACVPTPYDIILMDVQMPVMGGFESTACIREWEESEGVDFRTPIIALTAHAMIGDRERCLSAGMDEYITKPLRFENLLSMISQFQPRMYGENGEIVPILEPIREASTESVSGSELGSSADEPSDSDSDIEYGSYSDSSELATDASDDDSQVGGSQRGPAIVPVKREWKGRRFNSEEQRFVNYSHAKASESLEVGPSGQNDEEEDEDSESKALRQAEAARALRKQVKMFKREFGNDLASMPGMDALKAKLKGKLPAEGTEVEGDKSDAASSSVHSEEEEEDEDSDAGGSGIDYEVGVNKSQLISKSTLRSIGLYDLSGLSNDEEDAGLATKGTMSLAAATKQAKKSAFRTRATVSKERRQGKDNDDAVSENVASDSPPVVHTESRSKLPHRKRRSSKPSVRVAVPTNRAEILQARVTAAYDRSHRDLEKRSHSGGEEEYGRHGHRHGHGHGHSHGHTHGHGQGRGEGKGKHRHVGAGGNRPEGRVHRDYPEAPTTYRDNSYDLDFRTGASVYVPQNYLDLPRHSIIDPSMLSFDLPGSSLHASYGGAGRVIQRGNAMGSMGRGVDTSSWSVARPTASSFMPSRSAPGTDPVNSHGISTFSPASLPSDAEMPLRNFARLKTTDDIVEAMTAAAAGDQDALRAIQATTMFSDTEDVPSEPADPRVEFSTHRLSAGAMSDPGSPRVSPGIGAVVSPRTLMLPPTAFTPPAIEGIGLTLPGRSAQREPETQQYTFGASGSSMGGEVPSSSGRQSVKLSRNVRDRLMKARMKQMEKHKNDQEPPAGDAPDPESEHAAGE</sequence>